<dbReference type="EMBL" id="JAFBCY010000003">
    <property type="protein sequence ID" value="MBM7852666.1"/>
    <property type="molecule type" value="Genomic_DNA"/>
</dbReference>
<proteinExistence type="predicted"/>
<dbReference type="PROSITE" id="PS51318">
    <property type="entry name" value="TAT"/>
    <property type="match status" value="1"/>
</dbReference>
<dbReference type="GO" id="GO:0009055">
    <property type="term" value="F:electron transfer activity"/>
    <property type="evidence" value="ECO:0007669"/>
    <property type="project" value="InterPro"/>
</dbReference>
<dbReference type="Proteomes" id="UP001143400">
    <property type="component" value="Unassembled WGS sequence"/>
</dbReference>
<dbReference type="Proteomes" id="UP000758856">
    <property type="component" value="Unassembled WGS sequence"/>
</dbReference>
<comment type="caution">
    <text evidence="2">The sequence shown here is derived from an EMBL/GenBank/DDBJ whole genome shotgun (WGS) entry which is preliminary data.</text>
</comment>
<dbReference type="InterPro" id="IPR036909">
    <property type="entry name" value="Cyt_c-like_dom_sf"/>
</dbReference>
<evidence type="ECO:0000313" key="5">
    <source>
        <dbReference type="Proteomes" id="UP001143400"/>
    </source>
</evidence>
<evidence type="ECO:0000313" key="2">
    <source>
        <dbReference type="EMBL" id="GLK56874.1"/>
    </source>
</evidence>
<reference evidence="2" key="1">
    <citation type="journal article" date="2014" name="Int. J. Syst. Evol. Microbiol.">
        <title>Complete genome sequence of Corynebacterium casei LMG S-19264T (=DSM 44701T), isolated from a smear-ripened cheese.</title>
        <authorList>
            <consortium name="US DOE Joint Genome Institute (JGI-PGF)"/>
            <person name="Walter F."/>
            <person name="Albersmeier A."/>
            <person name="Kalinowski J."/>
            <person name="Ruckert C."/>
        </authorList>
    </citation>
    <scope>NUCLEOTIDE SEQUENCE</scope>
    <source>
        <strain evidence="2">VKM B-1606</strain>
    </source>
</reference>
<keyword evidence="4" id="KW-1185">Reference proteome</keyword>
<feature type="signal peptide" evidence="1">
    <location>
        <begin position="1"/>
        <end position="24"/>
    </location>
</feature>
<dbReference type="SUPFAM" id="SSF46626">
    <property type="entry name" value="Cytochrome c"/>
    <property type="match status" value="1"/>
</dbReference>
<reference evidence="2" key="3">
    <citation type="submission" date="2023-01" db="EMBL/GenBank/DDBJ databases">
        <authorList>
            <person name="Sun Q."/>
            <person name="Evtushenko L."/>
        </authorList>
    </citation>
    <scope>NUCLEOTIDE SEQUENCE</scope>
    <source>
        <strain evidence="2">VKM B-1606</strain>
    </source>
</reference>
<gene>
    <name evidence="2" type="ORF">GCM10008170_28930</name>
    <name evidence="3" type="ORF">JOD31_002908</name>
</gene>
<protein>
    <recommendedName>
        <fullName evidence="6">Cytochrome c domain-containing protein</fullName>
    </recommendedName>
</protein>
<name>A0A9W6IX47_9HYPH</name>
<dbReference type="AlphaFoldDB" id="A0A9W6IX47"/>
<sequence length="142" mass="14896">MRLSRRSWAAVAALAIGSVGAASAAAFLPGVRGYALYHGYATLQASVAATEVPLPTSASRCVNCHDAAPSGAPRRVVRLDRASLVQPTARRGGPVSAYDAASFCAAVREGLDPSFVILDRTMPRFALSDDDCGALWRYVSAR</sequence>
<dbReference type="RefSeq" id="WP_204951130.1">
    <property type="nucleotide sequence ID" value="NZ_BSFF01000003.1"/>
</dbReference>
<evidence type="ECO:0000256" key="1">
    <source>
        <dbReference type="SAM" id="SignalP"/>
    </source>
</evidence>
<accession>A0A9W6IX47</accession>
<dbReference type="InterPro" id="IPR006311">
    <property type="entry name" value="TAT_signal"/>
</dbReference>
<evidence type="ECO:0000313" key="4">
    <source>
        <dbReference type="Proteomes" id="UP000758856"/>
    </source>
</evidence>
<keyword evidence="1" id="KW-0732">Signal</keyword>
<evidence type="ECO:0000313" key="3">
    <source>
        <dbReference type="EMBL" id="MBM7852666.1"/>
    </source>
</evidence>
<dbReference type="EMBL" id="BSFF01000003">
    <property type="protein sequence ID" value="GLK56874.1"/>
    <property type="molecule type" value="Genomic_DNA"/>
</dbReference>
<feature type="chain" id="PRO_5040736564" description="Cytochrome c domain-containing protein" evidence="1">
    <location>
        <begin position="25"/>
        <end position="142"/>
    </location>
</feature>
<evidence type="ECO:0008006" key="6">
    <source>
        <dbReference type="Google" id="ProtNLM"/>
    </source>
</evidence>
<dbReference type="GO" id="GO:0020037">
    <property type="term" value="F:heme binding"/>
    <property type="evidence" value="ECO:0007669"/>
    <property type="project" value="InterPro"/>
</dbReference>
<reference evidence="3 4" key="2">
    <citation type="submission" date="2021-01" db="EMBL/GenBank/DDBJ databases">
        <title>Genomic Encyclopedia of Type Strains, Phase IV (KMG-IV): sequencing the most valuable type-strain genomes for metagenomic binning, comparative biology and taxonomic classification.</title>
        <authorList>
            <person name="Goeker M."/>
        </authorList>
    </citation>
    <scope>NUCLEOTIDE SEQUENCE [LARGE SCALE GENOMIC DNA]</scope>
    <source>
        <strain evidence="3 4">DSM 6130</strain>
    </source>
</reference>
<organism evidence="2 5">
    <name type="scientific">Methylopila capsulata</name>
    <dbReference type="NCBI Taxonomy" id="61654"/>
    <lineage>
        <taxon>Bacteria</taxon>
        <taxon>Pseudomonadati</taxon>
        <taxon>Pseudomonadota</taxon>
        <taxon>Alphaproteobacteria</taxon>
        <taxon>Hyphomicrobiales</taxon>
        <taxon>Methylopilaceae</taxon>
        <taxon>Methylopila</taxon>
    </lineage>
</organism>